<proteinExistence type="predicted"/>
<accession>A0A7W7SD01</accession>
<name>A0A7W7SD01_9ACTN</name>
<dbReference type="RefSeq" id="WP_184917345.1">
    <property type="nucleotide sequence ID" value="NZ_JACHJR010000001.1"/>
</dbReference>
<comment type="caution">
    <text evidence="1">The sequence shown here is derived from an EMBL/GenBank/DDBJ whole genome shotgun (WGS) entry which is preliminary data.</text>
</comment>
<gene>
    <name evidence="1" type="ORF">F4556_003736</name>
</gene>
<keyword evidence="2" id="KW-1185">Reference proteome</keyword>
<dbReference type="EMBL" id="JACHJR010000001">
    <property type="protein sequence ID" value="MBB4948201.1"/>
    <property type="molecule type" value="Genomic_DNA"/>
</dbReference>
<evidence type="ECO:0000313" key="2">
    <source>
        <dbReference type="Proteomes" id="UP000573327"/>
    </source>
</evidence>
<reference evidence="1 2" key="1">
    <citation type="submission" date="2020-08" db="EMBL/GenBank/DDBJ databases">
        <title>Sequencing the genomes of 1000 actinobacteria strains.</title>
        <authorList>
            <person name="Klenk H.-P."/>
        </authorList>
    </citation>
    <scope>NUCLEOTIDE SEQUENCE [LARGE SCALE GENOMIC DNA]</scope>
    <source>
        <strain evidence="1 2">DSM 44786</strain>
    </source>
</reference>
<dbReference type="Proteomes" id="UP000573327">
    <property type="component" value="Unassembled WGS sequence"/>
</dbReference>
<protein>
    <submittedName>
        <fullName evidence="1">Uncharacterized protein</fullName>
    </submittedName>
</protein>
<organism evidence="1 2">
    <name type="scientific">Kitasatospora gansuensis</name>
    <dbReference type="NCBI Taxonomy" id="258050"/>
    <lineage>
        <taxon>Bacteria</taxon>
        <taxon>Bacillati</taxon>
        <taxon>Actinomycetota</taxon>
        <taxon>Actinomycetes</taxon>
        <taxon>Kitasatosporales</taxon>
        <taxon>Streptomycetaceae</taxon>
        <taxon>Kitasatospora</taxon>
    </lineage>
</organism>
<evidence type="ECO:0000313" key="1">
    <source>
        <dbReference type="EMBL" id="MBB4948201.1"/>
    </source>
</evidence>
<sequence>MPATMSGDTGDALSRLVREALDRPGVTFRRLTESTVDPATGYRPGTTWLHKLVRNEVVRAPEPQVLRALAAGLGLPLLQVQRAAAAQYLDYVTTELTGLPADARAIVAHLAELDPADLPRVRAVIEALVAARAESEGVEER</sequence>
<dbReference type="AlphaFoldDB" id="A0A7W7SD01"/>